<gene>
    <name evidence="10" type="primary">ehuC</name>
    <name evidence="10" type="ORF">CGZ94_19650</name>
</gene>
<reference evidence="10 11" key="1">
    <citation type="submission" date="2017-07" db="EMBL/GenBank/DDBJ databases">
        <title>Draft whole genome sequences of clinical Proprionibacteriaceae strains.</title>
        <authorList>
            <person name="Bernier A.-M."/>
            <person name="Bernard K."/>
            <person name="Domingo M.-C."/>
        </authorList>
    </citation>
    <scope>NUCLEOTIDE SEQUENCE [LARGE SCALE GENOMIC DNA]</scope>
    <source>
        <strain evidence="10 11">NML 030167</strain>
    </source>
</reference>
<sequence>MQVIVDYFPLLLKGLGITLLVSVLGALLCLVVGFTAGIIRTSPNRWIRLPATVFVEVFRGTSMVVQMFWLFFALPFLGFQLTPIAAAVLALGLNQGAYASEVVRAAIRSRPRGQTEASIALGLSPARRMRRILLPQAIPVMLPGLGNVMVDLVKNTALVSLVTVADLTFNAQLIRSATGETTAIFLTILVMYFLVNLGVAGIIRLLEKHFAIEPTPRNARRRRMLVGAGGGGRR</sequence>
<dbReference type="GO" id="GO:0006865">
    <property type="term" value="P:amino acid transport"/>
    <property type="evidence" value="ECO:0007669"/>
    <property type="project" value="UniProtKB-KW"/>
</dbReference>
<evidence type="ECO:0000256" key="4">
    <source>
        <dbReference type="ARBA" id="ARBA00022692"/>
    </source>
</evidence>
<evidence type="ECO:0000256" key="1">
    <source>
        <dbReference type="ARBA" id="ARBA00004651"/>
    </source>
</evidence>
<keyword evidence="7 8" id="KW-0472">Membrane</keyword>
<dbReference type="AlphaFoldDB" id="A0A255FYG6"/>
<dbReference type="PANTHER" id="PTHR30614">
    <property type="entry name" value="MEMBRANE COMPONENT OF AMINO ACID ABC TRANSPORTER"/>
    <property type="match status" value="1"/>
</dbReference>
<dbReference type="Proteomes" id="UP000215896">
    <property type="component" value="Unassembled WGS sequence"/>
</dbReference>
<dbReference type="CDD" id="cd06261">
    <property type="entry name" value="TM_PBP2"/>
    <property type="match status" value="1"/>
</dbReference>
<keyword evidence="6 8" id="KW-1133">Transmembrane helix</keyword>
<dbReference type="PROSITE" id="PS50928">
    <property type="entry name" value="ABC_TM1"/>
    <property type="match status" value="1"/>
</dbReference>
<dbReference type="NCBIfam" id="TIGR03004">
    <property type="entry name" value="ectoine_ehuC"/>
    <property type="match status" value="1"/>
</dbReference>
<feature type="transmembrane region" description="Helical" evidence="8">
    <location>
        <begin position="183"/>
        <end position="206"/>
    </location>
</feature>
<evidence type="ECO:0000256" key="6">
    <source>
        <dbReference type="ARBA" id="ARBA00022989"/>
    </source>
</evidence>
<dbReference type="InterPro" id="IPR000515">
    <property type="entry name" value="MetI-like"/>
</dbReference>
<evidence type="ECO:0000313" key="10">
    <source>
        <dbReference type="EMBL" id="OYO08727.1"/>
    </source>
</evidence>
<dbReference type="Gene3D" id="1.10.3720.10">
    <property type="entry name" value="MetI-like"/>
    <property type="match status" value="1"/>
</dbReference>
<evidence type="ECO:0000313" key="11">
    <source>
        <dbReference type="Proteomes" id="UP000215896"/>
    </source>
</evidence>
<comment type="similarity">
    <text evidence="8">Belongs to the binding-protein-dependent transport system permease family.</text>
</comment>
<keyword evidence="3" id="KW-1003">Cell membrane</keyword>
<evidence type="ECO:0000259" key="9">
    <source>
        <dbReference type="PROSITE" id="PS50928"/>
    </source>
</evidence>
<feature type="transmembrane region" description="Helical" evidence="8">
    <location>
        <begin position="68"/>
        <end position="93"/>
    </location>
</feature>
<dbReference type="EMBL" id="NMVO01000018">
    <property type="protein sequence ID" value="OYO08727.1"/>
    <property type="molecule type" value="Genomic_DNA"/>
</dbReference>
<dbReference type="PANTHER" id="PTHR30614:SF0">
    <property type="entry name" value="L-CYSTINE TRANSPORT SYSTEM PERMEASE PROTEIN TCYL"/>
    <property type="match status" value="1"/>
</dbReference>
<evidence type="ECO:0000256" key="2">
    <source>
        <dbReference type="ARBA" id="ARBA00022448"/>
    </source>
</evidence>
<dbReference type="Pfam" id="PF00528">
    <property type="entry name" value="BPD_transp_1"/>
    <property type="match status" value="1"/>
</dbReference>
<dbReference type="SUPFAM" id="SSF161098">
    <property type="entry name" value="MetI-like"/>
    <property type="match status" value="1"/>
</dbReference>
<evidence type="ECO:0000256" key="7">
    <source>
        <dbReference type="ARBA" id="ARBA00023136"/>
    </source>
</evidence>
<keyword evidence="5" id="KW-0029">Amino-acid transport</keyword>
<dbReference type="InterPro" id="IPR043429">
    <property type="entry name" value="ArtM/GltK/GlnP/TcyL/YhdX-like"/>
</dbReference>
<evidence type="ECO:0000256" key="8">
    <source>
        <dbReference type="RuleBase" id="RU363032"/>
    </source>
</evidence>
<dbReference type="OrthoDB" id="9814902at2"/>
<accession>A0A255FYG6</accession>
<dbReference type="GO" id="GO:0022857">
    <property type="term" value="F:transmembrane transporter activity"/>
    <property type="evidence" value="ECO:0007669"/>
    <property type="project" value="InterPro"/>
</dbReference>
<protein>
    <submittedName>
        <fullName evidence="10">Ectoine/hydroxyectoine ABC transporter permease subunit EhuC</fullName>
    </submittedName>
</protein>
<organism evidence="10 11">
    <name type="scientific">Enemella evansiae</name>
    <dbReference type="NCBI Taxonomy" id="2016499"/>
    <lineage>
        <taxon>Bacteria</taxon>
        <taxon>Bacillati</taxon>
        <taxon>Actinomycetota</taxon>
        <taxon>Actinomycetes</taxon>
        <taxon>Propionibacteriales</taxon>
        <taxon>Propionibacteriaceae</taxon>
        <taxon>Enemella</taxon>
    </lineage>
</organism>
<dbReference type="InterPro" id="IPR014342">
    <property type="entry name" value="Ectoine_EhuC"/>
</dbReference>
<keyword evidence="11" id="KW-1185">Reference proteome</keyword>
<keyword evidence="4 8" id="KW-0812">Transmembrane</keyword>
<evidence type="ECO:0000256" key="3">
    <source>
        <dbReference type="ARBA" id="ARBA00022475"/>
    </source>
</evidence>
<keyword evidence="2 8" id="KW-0813">Transport</keyword>
<name>A0A255FYG6_9ACTN</name>
<dbReference type="InterPro" id="IPR010065">
    <property type="entry name" value="AA_ABC_transptr_permease_3TM"/>
</dbReference>
<dbReference type="InterPro" id="IPR035906">
    <property type="entry name" value="MetI-like_sf"/>
</dbReference>
<evidence type="ECO:0000256" key="5">
    <source>
        <dbReference type="ARBA" id="ARBA00022970"/>
    </source>
</evidence>
<dbReference type="GO" id="GO:0043190">
    <property type="term" value="C:ATP-binding cassette (ABC) transporter complex"/>
    <property type="evidence" value="ECO:0007669"/>
    <property type="project" value="InterPro"/>
</dbReference>
<dbReference type="NCBIfam" id="TIGR01726">
    <property type="entry name" value="HEQRo_perm_3TM"/>
    <property type="match status" value="1"/>
</dbReference>
<comment type="subcellular location">
    <subcellularLocation>
        <location evidence="1 8">Cell membrane</location>
        <topology evidence="1 8">Multi-pass membrane protein</topology>
    </subcellularLocation>
</comment>
<feature type="domain" description="ABC transmembrane type-1" evidence="9">
    <location>
        <begin position="15"/>
        <end position="199"/>
    </location>
</feature>
<dbReference type="RefSeq" id="WP_094406943.1">
    <property type="nucleotide sequence ID" value="NZ_NMVM01000001.1"/>
</dbReference>
<proteinExistence type="inferred from homology"/>
<comment type="caution">
    <text evidence="10">The sequence shown here is derived from an EMBL/GenBank/DDBJ whole genome shotgun (WGS) entry which is preliminary data.</text>
</comment>
<feature type="transmembrane region" description="Helical" evidence="8">
    <location>
        <begin position="15"/>
        <end position="39"/>
    </location>
</feature>